<dbReference type="RefSeq" id="WP_160788254.1">
    <property type="nucleotide sequence ID" value="NZ_CP086610.1"/>
</dbReference>
<gene>
    <name evidence="2" type="ORF">GR156_22825</name>
</gene>
<protein>
    <submittedName>
        <fullName evidence="2">Uncharacterized protein</fullName>
    </submittedName>
</protein>
<evidence type="ECO:0000313" key="3">
    <source>
        <dbReference type="Proteomes" id="UP000440304"/>
    </source>
</evidence>
<evidence type="ECO:0000256" key="1">
    <source>
        <dbReference type="SAM" id="MobiDB-lite"/>
    </source>
</evidence>
<name>A0A6N8TLI4_SHIZO</name>
<dbReference type="EMBL" id="WUML01000066">
    <property type="protein sequence ID" value="MXO03126.1"/>
    <property type="molecule type" value="Genomic_DNA"/>
</dbReference>
<feature type="region of interest" description="Disordered" evidence="1">
    <location>
        <begin position="1"/>
        <end position="32"/>
    </location>
</feature>
<reference evidence="2 3" key="1">
    <citation type="submission" date="2019-12" db="EMBL/GenBank/DDBJ databases">
        <title>Shinella granuli gen. nov., sp. nov., and proposal of the reclassification of Zoogloea ramigera ATCC 19623 as Shinella zoogloeoides sp. nov.</title>
        <authorList>
            <person name="Gao J."/>
        </authorList>
    </citation>
    <scope>NUCLEOTIDE SEQUENCE [LARGE SCALE GENOMIC DNA]</scope>
    <source>
        <strain evidence="2 3">DSM 287</strain>
    </source>
</reference>
<comment type="caution">
    <text evidence="2">The sequence shown here is derived from an EMBL/GenBank/DDBJ whole genome shotgun (WGS) entry which is preliminary data.</text>
</comment>
<dbReference type="AlphaFoldDB" id="A0A6N8TLI4"/>
<dbReference type="OrthoDB" id="8421236at2"/>
<organism evidence="2 3">
    <name type="scientific">Shinella zoogloeoides</name>
    <name type="common">Crabtreella saccharophila</name>
    <dbReference type="NCBI Taxonomy" id="352475"/>
    <lineage>
        <taxon>Bacteria</taxon>
        <taxon>Pseudomonadati</taxon>
        <taxon>Pseudomonadota</taxon>
        <taxon>Alphaproteobacteria</taxon>
        <taxon>Hyphomicrobiales</taxon>
        <taxon>Rhizobiaceae</taxon>
        <taxon>Shinella</taxon>
    </lineage>
</organism>
<feature type="compositionally biased region" description="Basic and acidic residues" evidence="1">
    <location>
        <begin position="8"/>
        <end position="29"/>
    </location>
</feature>
<sequence>MAISNAEAQRRFRERQKQEEKQERRRGERTGYPYIRRGFSEYEDVHGERIDYEMALDVAGLDGDGFYDEAEPKSSTGQIEPETYEGIHGAIGRAELTVGMLLEAATVLAGMINDFKQQEISTRITELEAADLTDPAAKKQALADIVRLTKYRDQLEKQVRWSLPQWKVKGE</sequence>
<accession>A0A6N8TLI4</accession>
<dbReference type="Proteomes" id="UP000440304">
    <property type="component" value="Unassembled WGS sequence"/>
</dbReference>
<evidence type="ECO:0000313" key="2">
    <source>
        <dbReference type="EMBL" id="MXO03126.1"/>
    </source>
</evidence>
<proteinExistence type="predicted"/>